<dbReference type="Gene3D" id="3.20.20.80">
    <property type="entry name" value="Glycosidases"/>
    <property type="match status" value="1"/>
</dbReference>
<feature type="chain" id="PRO_5043010493" description="Mannan endo-1,4-beta-mannosidase A" evidence="12">
    <location>
        <begin position="18"/>
        <end position="369"/>
    </location>
</feature>
<evidence type="ECO:0000256" key="8">
    <source>
        <dbReference type="ARBA" id="ARBA00023295"/>
    </source>
</evidence>
<dbReference type="FunFam" id="3.20.20.80:FF:000076">
    <property type="entry name" value="Mannan endo-1,4-beta-mannosidase A"/>
    <property type="match status" value="1"/>
</dbReference>
<evidence type="ECO:0000256" key="10">
    <source>
        <dbReference type="ARBA" id="ARBA00077212"/>
    </source>
</evidence>
<feature type="signal peptide" evidence="12">
    <location>
        <begin position="1"/>
        <end position="17"/>
    </location>
</feature>
<evidence type="ECO:0000313" key="15">
    <source>
        <dbReference type="Proteomes" id="UP001302745"/>
    </source>
</evidence>
<dbReference type="Pfam" id="PF00150">
    <property type="entry name" value="Cellulase"/>
    <property type="match status" value="1"/>
</dbReference>
<gene>
    <name evidence="14" type="ORF">C8A00DRAFT_36806</name>
</gene>
<keyword evidence="15" id="KW-1185">Reference proteome</keyword>
<evidence type="ECO:0000256" key="4">
    <source>
        <dbReference type="ARBA" id="ARBA00012706"/>
    </source>
</evidence>
<evidence type="ECO:0000256" key="11">
    <source>
        <dbReference type="RuleBase" id="RU361153"/>
    </source>
</evidence>
<dbReference type="AlphaFoldDB" id="A0AAN6VG12"/>
<evidence type="ECO:0000256" key="7">
    <source>
        <dbReference type="ARBA" id="ARBA00022801"/>
    </source>
</evidence>
<dbReference type="GO" id="GO:0046355">
    <property type="term" value="P:mannan catabolic process"/>
    <property type="evidence" value="ECO:0007669"/>
    <property type="project" value="UniProtKB-ARBA"/>
</dbReference>
<evidence type="ECO:0000256" key="12">
    <source>
        <dbReference type="SAM" id="SignalP"/>
    </source>
</evidence>
<dbReference type="GO" id="GO:0016985">
    <property type="term" value="F:mannan endo-1,4-beta-mannosidase activity"/>
    <property type="evidence" value="ECO:0007669"/>
    <property type="project" value="UniProtKB-EC"/>
</dbReference>
<comment type="catalytic activity">
    <reaction evidence="1">
        <text>Random hydrolysis of (1-&gt;4)-beta-D-mannosidic linkages in mannans, galactomannans and glucomannans.</text>
        <dbReference type="EC" id="3.2.1.78"/>
    </reaction>
</comment>
<sequence>MKAIFTLGLGLLSAAQAFPSARAAAASTVDGTRFSIDGKTGYFAGTNSYWIAFLSNPADVDTTLNHISSSGLKILRVWGFNDVNTKPGSGTAWFQLLSSSHSEINTGADGLQRLDYVVRSAEKRGVKLIINFVNYWDDYGGINAYVKAFGGTKEGWYTNANAQAQYKKYIQAVVTRYAKSGAVFAWELANEPRCKGCNTDVIYKWATDISAYIRSLDSSHMITLGDEGFGLPGGTSYPYQYSEGVDFVKNLGIKNLDFGTFHMYPDSWGVPYSFGEGWIKNHAAACKAAGKPCLLEEYGANAQCNIQKPWQQASLALAANGMSGDLFWQWGDQLSSGQTHNDGNTVYYGSELARCLVTDHVKAINAASS</sequence>
<dbReference type="InterPro" id="IPR045053">
    <property type="entry name" value="MAN-like"/>
</dbReference>
<evidence type="ECO:0000256" key="3">
    <source>
        <dbReference type="ARBA" id="ARBA00005641"/>
    </source>
</evidence>
<dbReference type="EC" id="3.2.1.78" evidence="4"/>
<proteinExistence type="inferred from homology"/>
<dbReference type="GO" id="GO:0005576">
    <property type="term" value="C:extracellular region"/>
    <property type="evidence" value="ECO:0007669"/>
    <property type="project" value="UniProtKB-SubCell"/>
</dbReference>
<dbReference type="PANTHER" id="PTHR31451">
    <property type="match status" value="1"/>
</dbReference>
<keyword evidence="7 11" id="KW-0378">Hydrolase</keyword>
<name>A0AAN6VG12_9PEZI</name>
<keyword evidence="6 12" id="KW-0732">Signal</keyword>
<dbReference type="InterPro" id="IPR017853">
    <property type="entry name" value="GH"/>
</dbReference>
<feature type="domain" description="Glycoside hydrolase family 5" evidence="13">
    <location>
        <begin position="62"/>
        <end position="332"/>
    </location>
</feature>
<evidence type="ECO:0000259" key="13">
    <source>
        <dbReference type="Pfam" id="PF00150"/>
    </source>
</evidence>
<comment type="similarity">
    <text evidence="3 11">Belongs to the glycosyl hydrolase 5 (cellulase A) family.</text>
</comment>
<dbReference type="PANTHER" id="PTHR31451:SF39">
    <property type="entry name" value="MANNAN ENDO-1,4-BETA-MANNOSIDASE 1"/>
    <property type="match status" value="1"/>
</dbReference>
<evidence type="ECO:0000256" key="1">
    <source>
        <dbReference type="ARBA" id="ARBA00001678"/>
    </source>
</evidence>
<dbReference type="SUPFAM" id="SSF51445">
    <property type="entry name" value="(Trans)glycosidases"/>
    <property type="match status" value="1"/>
</dbReference>
<dbReference type="EMBL" id="MU857061">
    <property type="protein sequence ID" value="KAK4150599.1"/>
    <property type="molecule type" value="Genomic_DNA"/>
</dbReference>
<evidence type="ECO:0000256" key="6">
    <source>
        <dbReference type="ARBA" id="ARBA00022729"/>
    </source>
</evidence>
<evidence type="ECO:0000256" key="9">
    <source>
        <dbReference type="ARBA" id="ARBA00068505"/>
    </source>
</evidence>
<evidence type="ECO:0000256" key="2">
    <source>
        <dbReference type="ARBA" id="ARBA00004613"/>
    </source>
</evidence>
<reference evidence="14" key="2">
    <citation type="submission" date="2023-05" db="EMBL/GenBank/DDBJ databases">
        <authorList>
            <consortium name="Lawrence Berkeley National Laboratory"/>
            <person name="Steindorff A."/>
            <person name="Hensen N."/>
            <person name="Bonometti L."/>
            <person name="Westerberg I."/>
            <person name="Brannstrom I.O."/>
            <person name="Guillou S."/>
            <person name="Cros-Aarteil S."/>
            <person name="Calhoun S."/>
            <person name="Haridas S."/>
            <person name="Kuo A."/>
            <person name="Mondo S."/>
            <person name="Pangilinan J."/>
            <person name="Riley R."/>
            <person name="Labutti K."/>
            <person name="Andreopoulos B."/>
            <person name="Lipzen A."/>
            <person name="Chen C."/>
            <person name="Yanf M."/>
            <person name="Daum C."/>
            <person name="Ng V."/>
            <person name="Clum A."/>
            <person name="Ohm R."/>
            <person name="Martin F."/>
            <person name="Silar P."/>
            <person name="Natvig D."/>
            <person name="Lalanne C."/>
            <person name="Gautier V."/>
            <person name="Ament-Velasquez S.L."/>
            <person name="Kruys A."/>
            <person name="Hutchinson M.I."/>
            <person name="Powell A.J."/>
            <person name="Barry K."/>
            <person name="Miller A.N."/>
            <person name="Grigoriev I.V."/>
            <person name="Debuchy R."/>
            <person name="Gladieux P."/>
            <person name="Thoren M.H."/>
            <person name="Johannesson H."/>
        </authorList>
    </citation>
    <scope>NUCLEOTIDE SEQUENCE</scope>
    <source>
        <strain evidence="14">CBS 538.74</strain>
    </source>
</reference>
<dbReference type="Proteomes" id="UP001302745">
    <property type="component" value="Unassembled WGS sequence"/>
</dbReference>
<comment type="subcellular location">
    <subcellularLocation>
        <location evidence="2">Secreted</location>
    </subcellularLocation>
</comment>
<organism evidence="14 15">
    <name type="scientific">Chaetomidium leptoderma</name>
    <dbReference type="NCBI Taxonomy" id="669021"/>
    <lineage>
        <taxon>Eukaryota</taxon>
        <taxon>Fungi</taxon>
        <taxon>Dikarya</taxon>
        <taxon>Ascomycota</taxon>
        <taxon>Pezizomycotina</taxon>
        <taxon>Sordariomycetes</taxon>
        <taxon>Sordariomycetidae</taxon>
        <taxon>Sordariales</taxon>
        <taxon>Chaetomiaceae</taxon>
        <taxon>Chaetomidium</taxon>
    </lineage>
</organism>
<keyword evidence="5" id="KW-0964">Secreted</keyword>
<reference evidence="14" key="1">
    <citation type="journal article" date="2023" name="Mol. Phylogenet. Evol.">
        <title>Genome-scale phylogeny and comparative genomics of the fungal order Sordariales.</title>
        <authorList>
            <person name="Hensen N."/>
            <person name="Bonometti L."/>
            <person name="Westerberg I."/>
            <person name="Brannstrom I.O."/>
            <person name="Guillou S."/>
            <person name="Cros-Aarteil S."/>
            <person name="Calhoun S."/>
            <person name="Haridas S."/>
            <person name="Kuo A."/>
            <person name="Mondo S."/>
            <person name="Pangilinan J."/>
            <person name="Riley R."/>
            <person name="LaButti K."/>
            <person name="Andreopoulos B."/>
            <person name="Lipzen A."/>
            <person name="Chen C."/>
            <person name="Yan M."/>
            <person name="Daum C."/>
            <person name="Ng V."/>
            <person name="Clum A."/>
            <person name="Steindorff A."/>
            <person name="Ohm R.A."/>
            <person name="Martin F."/>
            <person name="Silar P."/>
            <person name="Natvig D.O."/>
            <person name="Lalanne C."/>
            <person name="Gautier V."/>
            <person name="Ament-Velasquez S.L."/>
            <person name="Kruys A."/>
            <person name="Hutchinson M.I."/>
            <person name="Powell A.J."/>
            <person name="Barry K."/>
            <person name="Miller A.N."/>
            <person name="Grigoriev I.V."/>
            <person name="Debuchy R."/>
            <person name="Gladieux P."/>
            <person name="Hiltunen Thoren M."/>
            <person name="Johannesson H."/>
        </authorList>
    </citation>
    <scope>NUCLEOTIDE SEQUENCE</scope>
    <source>
        <strain evidence="14">CBS 538.74</strain>
    </source>
</reference>
<evidence type="ECO:0000313" key="14">
    <source>
        <dbReference type="EMBL" id="KAK4150599.1"/>
    </source>
</evidence>
<dbReference type="InterPro" id="IPR001547">
    <property type="entry name" value="Glyco_hydro_5"/>
</dbReference>
<keyword evidence="8 11" id="KW-0326">Glycosidase</keyword>
<evidence type="ECO:0000256" key="5">
    <source>
        <dbReference type="ARBA" id="ARBA00022525"/>
    </source>
</evidence>
<accession>A0AAN6VG12</accession>
<protein>
    <recommendedName>
        <fullName evidence="9">Mannan endo-1,4-beta-mannosidase A</fullName>
        <ecNumber evidence="4">3.2.1.78</ecNumber>
    </recommendedName>
    <alternativeName>
        <fullName evidence="10">Endo-beta-1,4-mannanase A</fullName>
    </alternativeName>
</protein>
<comment type="caution">
    <text evidence="14">The sequence shown here is derived from an EMBL/GenBank/DDBJ whole genome shotgun (WGS) entry which is preliminary data.</text>
</comment>